<dbReference type="SMART" id="SM01194">
    <property type="entry name" value="eRF1_1"/>
    <property type="match status" value="1"/>
</dbReference>
<evidence type="ECO:0000259" key="1">
    <source>
        <dbReference type="SMART" id="SM01194"/>
    </source>
</evidence>
<dbReference type="GO" id="GO:0071025">
    <property type="term" value="P:RNA surveillance"/>
    <property type="evidence" value="ECO:0007669"/>
    <property type="project" value="InterPro"/>
</dbReference>
<keyword evidence="3" id="KW-1185">Reference proteome</keyword>
<dbReference type="GO" id="GO:0070651">
    <property type="term" value="P:nonfunctional rRNA decay"/>
    <property type="evidence" value="ECO:0007669"/>
    <property type="project" value="TreeGrafter"/>
</dbReference>
<accession>A0A9J5X5I4</accession>
<dbReference type="EMBL" id="JACXVP010000010">
    <property type="protein sequence ID" value="KAG5583039.1"/>
    <property type="molecule type" value="Genomic_DNA"/>
</dbReference>
<dbReference type="InterPro" id="IPR038069">
    <property type="entry name" value="Pelota/DOM34_N"/>
</dbReference>
<gene>
    <name evidence="2" type="ORF">H5410_053666</name>
</gene>
<organism evidence="2 3">
    <name type="scientific">Solanum commersonii</name>
    <name type="common">Commerson's wild potato</name>
    <name type="synonym">Commerson's nightshade</name>
    <dbReference type="NCBI Taxonomy" id="4109"/>
    <lineage>
        <taxon>Eukaryota</taxon>
        <taxon>Viridiplantae</taxon>
        <taxon>Streptophyta</taxon>
        <taxon>Embryophyta</taxon>
        <taxon>Tracheophyta</taxon>
        <taxon>Spermatophyta</taxon>
        <taxon>Magnoliopsida</taxon>
        <taxon>eudicotyledons</taxon>
        <taxon>Gunneridae</taxon>
        <taxon>Pentapetalae</taxon>
        <taxon>asterids</taxon>
        <taxon>lamiids</taxon>
        <taxon>Solanales</taxon>
        <taxon>Solanaceae</taxon>
        <taxon>Solanoideae</taxon>
        <taxon>Solaneae</taxon>
        <taxon>Solanum</taxon>
    </lineage>
</organism>
<dbReference type="Gene3D" id="2.30.30.870">
    <property type="entry name" value="Pelota, domain A"/>
    <property type="match status" value="1"/>
</dbReference>
<protein>
    <recommendedName>
        <fullName evidence="1">eRF1/Pelota-like N-terminal domain-containing protein</fullName>
    </recommendedName>
</protein>
<feature type="domain" description="eRF1/Pelota-like N-terminal" evidence="1">
    <location>
        <begin position="1"/>
        <end position="101"/>
    </location>
</feature>
<dbReference type="GO" id="GO:0005737">
    <property type="term" value="C:cytoplasm"/>
    <property type="evidence" value="ECO:0007669"/>
    <property type="project" value="TreeGrafter"/>
</dbReference>
<dbReference type="Proteomes" id="UP000824120">
    <property type="component" value="Chromosome 10"/>
</dbReference>
<dbReference type="Pfam" id="PF26356">
    <property type="entry name" value="Pelota_N"/>
    <property type="match status" value="1"/>
</dbReference>
<evidence type="ECO:0000313" key="2">
    <source>
        <dbReference type="EMBL" id="KAG5583039.1"/>
    </source>
</evidence>
<dbReference type="InterPro" id="IPR005140">
    <property type="entry name" value="eRF1_Pelota-like_N"/>
</dbReference>
<evidence type="ECO:0000313" key="3">
    <source>
        <dbReference type="Proteomes" id="UP000824120"/>
    </source>
</evidence>
<dbReference type="InterPro" id="IPR004405">
    <property type="entry name" value="TF_pelota"/>
</dbReference>
<dbReference type="OrthoDB" id="10249111at2759"/>
<dbReference type="InterPro" id="IPR058547">
    <property type="entry name" value="Pelota_N"/>
</dbReference>
<dbReference type="GO" id="GO:0032790">
    <property type="term" value="P:ribosome disassembly"/>
    <property type="evidence" value="ECO:0007669"/>
    <property type="project" value="TreeGrafter"/>
</dbReference>
<dbReference type="AlphaFoldDB" id="A0A9J5X5I4"/>
<reference evidence="2 3" key="1">
    <citation type="submission" date="2020-09" db="EMBL/GenBank/DDBJ databases">
        <title>De no assembly of potato wild relative species, Solanum commersonii.</title>
        <authorList>
            <person name="Cho K."/>
        </authorList>
    </citation>
    <scope>NUCLEOTIDE SEQUENCE [LARGE SCALE GENOMIC DNA]</scope>
    <source>
        <strain evidence="2">LZ3.2</strain>
        <tissue evidence="2">Leaf</tissue>
    </source>
</reference>
<dbReference type="GO" id="GO:0070966">
    <property type="term" value="P:nuclear-transcribed mRNA catabolic process, no-go decay"/>
    <property type="evidence" value="ECO:0007669"/>
    <property type="project" value="InterPro"/>
</dbReference>
<dbReference type="PANTHER" id="PTHR10853">
    <property type="entry name" value="PELOTA"/>
    <property type="match status" value="1"/>
</dbReference>
<comment type="caution">
    <text evidence="2">The sequence shown here is derived from an EMBL/GenBank/DDBJ whole genome shotgun (WGS) entry which is preliminary data.</text>
</comment>
<dbReference type="SUPFAM" id="SSF159065">
    <property type="entry name" value="Dom34/Pelota N-terminal domain-like"/>
    <property type="match status" value="1"/>
</dbReference>
<name>A0A9J5X5I4_SOLCO</name>
<dbReference type="PANTHER" id="PTHR10853:SF3">
    <property type="entry name" value="EUKARYOTIC RELEASE FACTOR 1 (ERF1) FAMILY PROTEIN"/>
    <property type="match status" value="1"/>
</dbReference>
<proteinExistence type="predicted"/>
<dbReference type="GO" id="GO:0070481">
    <property type="term" value="P:nuclear-transcribed mRNA catabolic process, non-stop decay"/>
    <property type="evidence" value="ECO:0007669"/>
    <property type="project" value="InterPro"/>
</dbReference>
<sequence length="105" mass="11990">MKLSGEKLVPNQPGTITIIPEKTDDFWLLFNLIANDDVIRRKRRAALGFKLVQLEIKITNVDYAKDCSTIRVRGKTITSNEYVNPGTFHTLELETDKEALGRRND</sequence>